<feature type="coiled-coil region" evidence="1">
    <location>
        <begin position="44"/>
        <end position="85"/>
    </location>
</feature>
<evidence type="ECO:0000313" key="3">
    <source>
        <dbReference type="EMBL" id="TVU89907.1"/>
    </source>
</evidence>
<reference evidence="3 4" key="1">
    <citation type="submission" date="2019-07" db="EMBL/GenBank/DDBJ databases">
        <title>Diversity of Bacteria from Kongsfjorden, Arctic.</title>
        <authorList>
            <person name="Yu Y."/>
        </authorList>
    </citation>
    <scope>NUCLEOTIDE SEQUENCE [LARGE SCALE GENOMIC DNA]</scope>
    <source>
        <strain evidence="3 4">SM1922</strain>
    </source>
</reference>
<keyword evidence="2" id="KW-1133">Transmembrane helix</keyword>
<name>A0A558J8D1_9GAMM</name>
<gene>
    <name evidence="3" type="ORF">FQP89_11285</name>
</gene>
<evidence type="ECO:0000256" key="1">
    <source>
        <dbReference type="SAM" id="Coils"/>
    </source>
</evidence>
<organism evidence="3 4">
    <name type="scientific">Vreelandella titanicae</name>
    <dbReference type="NCBI Taxonomy" id="664683"/>
    <lineage>
        <taxon>Bacteria</taxon>
        <taxon>Pseudomonadati</taxon>
        <taxon>Pseudomonadota</taxon>
        <taxon>Gammaproteobacteria</taxon>
        <taxon>Oceanospirillales</taxon>
        <taxon>Halomonadaceae</taxon>
        <taxon>Vreelandella</taxon>
    </lineage>
</organism>
<accession>A0A558J8D1</accession>
<evidence type="ECO:0000256" key="2">
    <source>
        <dbReference type="SAM" id="Phobius"/>
    </source>
</evidence>
<comment type="caution">
    <text evidence="3">The sequence shown here is derived from an EMBL/GenBank/DDBJ whole genome shotgun (WGS) entry which is preliminary data.</text>
</comment>
<keyword evidence="1" id="KW-0175">Coiled coil</keyword>
<protein>
    <submittedName>
        <fullName evidence="3">DUF4398 domain-containing protein</fullName>
    </submittedName>
</protein>
<keyword evidence="2" id="KW-0812">Transmembrane</keyword>
<dbReference type="EMBL" id="VNFE01000003">
    <property type="protein sequence ID" value="TVU89907.1"/>
    <property type="molecule type" value="Genomic_DNA"/>
</dbReference>
<keyword evidence="2" id="KW-0472">Membrane</keyword>
<dbReference type="RefSeq" id="WP_144811145.1">
    <property type="nucleotide sequence ID" value="NZ_VNFE01000003.1"/>
</dbReference>
<dbReference type="Proteomes" id="UP000317288">
    <property type="component" value="Unassembled WGS sequence"/>
</dbReference>
<proteinExistence type="predicted"/>
<evidence type="ECO:0000313" key="4">
    <source>
        <dbReference type="Proteomes" id="UP000317288"/>
    </source>
</evidence>
<feature type="transmembrane region" description="Helical" evidence="2">
    <location>
        <begin position="20"/>
        <end position="40"/>
    </location>
</feature>
<sequence length="250" mass="27940">MDITRFITEHWLLITNEPAVFSILALLFFGIGFRIGKLFYGNLAEINKARLEAARDDLARLEKKAADERNDASFLRAEVAALRADIERMPKIMVGEGIPDNNTGRDGDIYFQINETPAPRRMPSAEMFISKPESNLKSALSLAKSISKPIFAVIYDPDHPTQSKLSYSLGYFLEYQTTRKLVDEHFICALVPSSDVDAKLFIPDDDPLENCRLVVLSPNGTVIRSEGVYANPDEGLKRTREAIAKSESIA</sequence>
<dbReference type="AlphaFoldDB" id="A0A558J8D1"/>